<dbReference type="SUPFAM" id="SSF56672">
    <property type="entry name" value="DNA/RNA polymerases"/>
    <property type="match status" value="1"/>
</dbReference>
<dbReference type="eggNOG" id="KOG0017">
    <property type="taxonomic scope" value="Eukaryota"/>
</dbReference>
<evidence type="ECO:0000259" key="1">
    <source>
        <dbReference type="Pfam" id="PF00078"/>
    </source>
</evidence>
<evidence type="ECO:0000313" key="2">
    <source>
        <dbReference type="EnsemblMetazoa" id="Aqu2.1.35318_001"/>
    </source>
</evidence>
<organism evidence="2">
    <name type="scientific">Amphimedon queenslandica</name>
    <name type="common">Sponge</name>
    <dbReference type="NCBI Taxonomy" id="400682"/>
    <lineage>
        <taxon>Eukaryota</taxon>
        <taxon>Metazoa</taxon>
        <taxon>Porifera</taxon>
        <taxon>Demospongiae</taxon>
        <taxon>Heteroscleromorpha</taxon>
        <taxon>Haplosclerida</taxon>
        <taxon>Niphatidae</taxon>
        <taxon>Amphimedon</taxon>
    </lineage>
</organism>
<accession>A0A1X7V5M7</accession>
<proteinExistence type="predicted"/>
<dbReference type="InParanoid" id="A0A1X7V5M7"/>
<dbReference type="Pfam" id="PF00078">
    <property type="entry name" value="RVT_1"/>
    <property type="match status" value="1"/>
</dbReference>
<dbReference type="EnsemblMetazoa" id="Aqu2.1.35318_001">
    <property type="protein sequence ID" value="Aqu2.1.35318_001"/>
    <property type="gene ID" value="Aqu2.1.35318"/>
</dbReference>
<feature type="domain" description="Reverse transcriptase" evidence="1">
    <location>
        <begin position="23"/>
        <end position="66"/>
    </location>
</feature>
<dbReference type="Gene3D" id="3.30.70.270">
    <property type="match status" value="1"/>
</dbReference>
<dbReference type="InterPro" id="IPR043502">
    <property type="entry name" value="DNA/RNA_pol_sf"/>
</dbReference>
<reference evidence="2" key="1">
    <citation type="submission" date="2017-05" db="UniProtKB">
        <authorList>
            <consortium name="EnsemblMetazoa"/>
        </authorList>
    </citation>
    <scope>IDENTIFICATION</scope>
</reference>
<dbReference type="AlphaFoldDB" id="A0A1X7V5M7"/>
<dbReference type="InterPro" id="IPR043128">
    <property type="entry name" value="Rev_trsase/Diguanyl_cyclase"/>
</dbReference>
<name>A0A1X7V5M7_AMPQE</name>
<dbReference type="InterPro" id="IPR000477">
    <property type="entry name" value="RT_dom"/>
</dbReference>
<protein>
    <recommendedName>
        <fullName evidence="1">Reverse transcriptase domain-containing protein</fullName>
    </recommendedName>
</protein>
<sequence>MINGVQEVGFLRLERQISLPDISSSEEEHRQHLTQVFNCFKEFGVMVNPSKCQFGVLSLQFLGHTVKKHGISSLESRVSAVMDFPLPKS</sequence>